<dbReference type="InterPro" id="IPR025828">
    <property type="entry name" value="Put_sensor_dom"/>
</dbReference>
<name>A0A9W6KHE1_9ACTN</name>
<keyword evidence="1" id="KW-1133">Transmembrane helix</keyword>
<gene>
    <name evidence="3" type="ORF">GCM10017581_023450</name>
</gene>
<sequence>MSLRLHPLRATLYLASYLVVGPVLFAVALAVLASSLALSIVVFGVPLLAGAAIVVRGCAGVERARARLFGERVTGTYATLPDEGLLARVRARWADRATRRDVVYLIPLLLILLPLDAVALGLWVTVLAGVLLPAWYWAVPNGDYGPGILLGHGSGAASFIVDDLGSALVAAVVFLLLAPFAALLLNTAARVHAAAVRYFLGAYVDPLAEAKAILRGPGPLPSA</sequence>
<feature type="transmembrane region" description="Helical" evidence="1">
    <location>
        <begin position="38"/>
        <end position="59"/>
    </location>
</feature>
<feature type="transmembrane region" description="Helical" evidence="1">
    <location>
        <begin position="12"/>
        <end position="32"/>
    </location>
</feature>
<evidence type="ECO:0000256" key="1">
    <source>
        <dbReference type="SAM" id="Phobius"/>
    </source>
</evidence>
<evidence type="ECO:0000259" key="2">
    <source>
        <dbReference type="Pfam" id="PF13796"/>
    </source>
</evidence>
<protein>
    <recommendedName>
        <fullName evidence="2">Putative sensor domain-containing protein</fullName>
    </recommendedName>
</protein>
<dbReference type="Proteomes" id="UP001143480">
    <property type="component" value="Unassembled WGS sequence"/>
</dbReference>
<dbReference type="Pfam" id="PF13796">
    <property type="entry name" value="Sensor"/>
    <property type="match status" value="1"/>
</dbReference>
<dbReference type="AlphaFoldDB" id="A0A9W6KHE1"/>
<dbReference type="RefSeq" id="WP_261960014.1">
    <property type="nucleotide sequence ID" value="NZ_BAAAXA010000001.1"/>
</dbReference>
<feature type="transmembrane region" description="Helical" evidence="1">
    <location>
        <begin position="102"/>
        <end position="135"/>
    </location>
</feature>
<dbReference type="EMBL" id="BSFP01000009">
    <property type="protein sequence ID" value="GLL00604.1"/>
    <property type="molecule type" value="Genomic_DNA"/>
</dbReference>
<proteinExistence type="predicted"/>
<keyword evidence="4" id="KW-1185">Reference proteome</keyword>
<keyword evidence="1" id="KW-0472">Membrane</keyword>
<feature type="domain" description="Putative sensor" evidence="2">
    <location>
        <begin position="13"/>
        <end position="200"/>
    </location>
</feature>
<evidence type="ECO:0000313" key="3">
    <source>
        <dbReference type="EMBL" id="GLL00604.1"/>
    </source>
</evidence>
<evidence type="ECO:0000313" key="4">
    <source>
        <dbReference type="Proteomes" id="UP001143480"/>
    </source>
</evidence>
<organism evidence="3 4">
    <name type="scientific">Dactylosporangium matsuzakiense</name>
    <dbReference type="NCBI Taxonomy" id="53360"/>
    <lineage>
        <taxon>Bacteria</taxon>
        <taxon>Bacillati</taxon>
        <taxon>Actinomycetota</taxon>
        <taxon>Actinomycetes</taxon>
        <taxon>Micromonosporales</taxon>
        <taxon>Micromonosporaceae</taxon>
        <taxon>Dactylosporangium</taxon>
    </lineage>
</organism>
<reference evidence="3" key="1">
    <citation type="journal article" date="2014" name="Int. J. Syst. Evol. Microbiol.">
        <title>Complete genome sequence of Corynebacterium casei LMG S-19264T (=DSM 44701T), isolated from a smear-ripened cheese.</title>
        <authorList>
            <consortium name="US DOE Joint Genome Institute (JGI-PGF)"/>
            <person name="Walter F."/>
            <person name="Albersmeier A."/>
            <person name="Kalinowski J."/>
            <person name="Ruckert C."/>
        </authorList>
    </citation>
    <scope>NUCLEOTIDE SEQUENCE</scope>
    <source>
        <strain evidence="3">VKM Ac-1321</strain>
    </source>
</reference>
<keyword evidence="1" id="KW-0812">Transmembrane</keyword>
<feature type="transmembrane region" description="Helical" evidence="1">
    <location>
        <begin position="164"/>
        <end position="185"/>
    </location>
</feature>
<comment type="caution">
    <text evidence="3">The sequence shown here is derived from an EMBL/GenBank/DDBJ whole genome shotgun (WGS) entry which is preliminary data.</text>
</comment>
<accession>A0A9W6KHE1</accession>
<reference evidence="3" key="2">
    <citation type="submission" date="2023-01" db="EMBL/GenBank/DDBJ databases">
        <authorList>
            <person name="Sun Q."/>
            <person name="Evtushenko L."/>
        </authorList>
    </citation>
    <scope>NUCLEOTIDE SEQUENCE</scope>
    <source>
        <strain evidence="3">VKM Ac-1321</strain>
    </source>
</reference>